<proteinExistence type="predicted"/>
<dbReference type="AlphaFoldDB" id="A0A0X3PKX6"/>
<dbReference type="EMBL" id="GEEE01010692">
    <property type="protein sequence ID" value="JAP52533.1"/>
    <property type="molecule type" value="Transcribed_RNA"/>
</dbReference>
<reference evidence="1" key="1">
    <citation type="submission" date="2016-01" db="EMBL/GenBank/DDBJ databases">
        <title>Reference transcriptome for the parasite Schistocephalus solidus: insights into the molecular evolution of parasitism.</title>
        <authorList>
            <person name="Hebert F.O."/>
            <person name="Grambauer S."/>
            <person name="Barber I."/>
            <person name="Landry C.R."/>
            <person name="Aubin-Horth N."/>
        </authorList>
    </citation>
    <scope>NUCLEOTIDE SEQUENCE</scope>
</reference>
<protein>
    <submittedName>
        <fullName evidence="1">Uncharacterized protein</fullName>
    </submittedName>
</protein>
<sequence>MLSQFFMNYSPPEIIKTGFDKQLPSYDEALALALQNLSHKTMYMIWKDFCRWPRASGGNKLHYYQKILAFILSGERGAWYHVADRNPKASKLALTQPPPMLVRSWGNPKIIQKKHNRSSLCNPWGNTERLVSVIGLAPLGAS</sequence>
<evidence type="ECO:0000313" key="1">
    <source>
        <dbReference type="EMBL" id="JAP52533.1"/>
    </source>
</evidence>
<organism evidence="1">
    <name type="scientific">Schistocephalus solidus</name>
    <name type="common">Tapeworm</name>
    <dbReference type="NCBI Taxonomy" id="70667"/>
    <lineage>
        <taxon>Eukaryota</taxon>
        <taxon>Metazoa</taxon>
        <taxon>Spiralia</taxon>
        <taxon>Lophotrochozoa</taxon>
        <taxon>Platyhelminthes</taxon>
        <taxon>Cestoda</taxon>
        <taxon>Eucestoda</taxon>
        <taxon>Diphyllobothriidea</taxon>
        <taxon>Diphyllobothriidae</taxon>
        <taxon>Schistocephalus</taxon>
    </lineage>
</organism>
<gene>
    <name evidence="1" type="ORF">TR91077</name>
</gene>
<accession>A0A0X3PKX6</accession>
<name>A0A0X3PKX6_SCHSO</name>